<accession>A0ABQ7YWT9</accession>
<reference evidence="1 2" key="1">
    <citation type="submission" date="2021-05" db="EMBL/GenBank/DDBJ databases">
        <title>Genome Assembly of Synthetic Allotetraploid Brassica napus Reveals Homoeologous Exchanges between Subgenomes.</title>
        <authorList>
            <person name="Davis J.T."/>
        </authorList>
    </citation>
    <scope>NUCLEOTIDE SEQUENCE [LARGE SCALE GENOMIC DNA]</scope>
    <source>
        <strain evidence="2">cv. Da-Ae</strain>
        <tissue evidence="1">Seedling</tissue>
    </source>
</reference>
<organism evidence="1 2">
    <name type="scientific">Brassica napus</name>
    <name type="common">Rape</name>
    <dbReference type="NCBI Taxonomy" id="3708"/>
    <lineage>
        <taxon>Eukaryota</taxon>
        <taxon>Viridiplantae</taxon>
        <taxon>Streptophyta</taxon>
        <taxon>Embryophyta</taxon>
        <taxon>Tracheophyta</taxon>
        <taxon>Spermatophyta</taxon>
        <taxon>Magnoliopsida</taxon>
        <taxon>eudicotyledons</taxon>
        <taxon>Gunneridae</taxon>
        <taxon>Pentapetalae</taxon>
        <taxon>rosids</taxon>
        <taxon>malvids</taxon>
        <taxon>Brassicales</taxon>
        <taxon>Brassicaceae</taxon>
        <taxon>Brassiceae</taxon>
        <taxon>Brassica</taxon>
    </lineage>
</organism>
<dbReference type="Proteomes" id="UP000824890">
    <property type="component" value="Unassembled WGS sequence"/>
</dbReference>
<evidence type="ECO:0000313" key="2">
    <source>
        <dbReference type="Proteomes" id="UP000824890"/>
    </source>
</evidence>
<dbReference type="EMBL" id="JAGKQM010000016">
    <property type="protein sequence ID" value="KAH0872408.1"/>
    <property type="molecule type" value="Genomic_DNA"/>
</dbReference>
<evidence type="ECO:0000313" key="1">
    <source>
        <dbReference type="EMBL" id="KAH0872408.1"/>
    </source>
</evidence>
<comment type="caution">
    <text evidence="1">The sequence shown here is derived from an EMBL/GenBank/DDBJ whole genome shotgun (WGS) entry which is preliminary data.</text>
</comment>
<gene>
    <name evidence="1" type="ORF">HID58_069770</name>
</gene>
<protein>
    <recommendedName>
        <fullName evidence="3">Secreted protein</fullName>
    </recommendedName>
</protein>
<sequence length="89" mass="10210">MLLSDYYVSTLLCLSLSTSVLLFPGISAPCLSTIMRSLLMSLHLHYHLYQLMFEQSKGEDEPEDRYGVEEQRGVWRKKGEAVRRITTAV</sequence>
<proteinExistence type="predicted"/>
<evidence type="ECO:0008006" key="3">
    <source>
        <dbReference type="Google" id="ProtNLM"/>
    </source>
</evidence>
<keyword evidence="2" id="KW-1185">Reference proteome</keyword>
<name>A0ABQ7YWT9_BRANA</name>